<dbReference type="EMBL" id="CAJNOR010004062">
    <property type="protein sequence ID" value="CAF1471929.1"/>
    <property type="molecule type" value="Genomic_DNA"/>
</dbReference>
<dbReference type="AlphaFoldDB" id="A0A815R5B0"/>
<comment type="caution">
    <text evidence="2">The sequence shown here is derived from an EMBL/GenBank/DDBJ whole genome shotgun (WGS) entry which is preliminary data.</text>
</comment>
<reference evidence="2" key="1">
    <citation type="submission" date="2021-02" db="EMBL/GenBank/DDBJ databases">
        <authorList>
            <person name="Nowell W R."/>
        </authorList>
    </citation>
    <scope>NUCLEOTIDE SEQUENCE</scope>
</reference>
<evidence type="ECO:0000256" key="1">
    <source>
        <dbReference type="SAM" id="MobiDB-lite"/>
    </source>
</evidence>
<sequence>MAKKSYEGCSSGRGKPVYLLDRRKYEPSFDSDYGVSKLFDRSPSIGTLSSSNASHGRSQLCKSSIDVNTNMSSIHGISDGIGPTRSEHSTRIMENYSMDNIHQRTYETSELSSPTFMNTSSNLPICLNKDENHDTNVSSNYDYNSNASFEHENMFWPYTRLFSDDENEPQQKQQRNNVSDWMDTNSENADMKDGQTAPKLVQIVVPKYDSCCMQDCPKVSECGPTSHYCPDWSPFCVSFASLATRDMQSYLKRKKVICKIAEDDVIINEKNLVANRLCLENILIDDSMYICPKHRSSYGINRYISGTKCHHPDHDAKRPASKSDLRTAKIDICLRVEGFPIGGK</sequence>
<dbReference type="EMBL" id="CAJNOJ010001196">
    <property type="protein sequence ID" value="CAF1546081.1"/>
    <property type="molecule type" value="Genomic_DNA"/>
</dbReference>
<accession>A0A815R5B0</accession>
<dbReference type="OrthoDB" id="10068929at2759"/>
<protein>
    <submittedName>
        <fullName evidence="2">Uncharacterized protein</fullName>
    </submittedName>
</protein>
<evidence type="ECO:0000313" key="3">
    <source>
        <dbReference type="EMBL" id="CAF1546081.1"/>
    </source>
</evidence>
<keyword evidence="4" id="KW-1185">Reference proteome</keyword>
<dbReference type="Proteomes" id="UP000663828">
    <property type="component" value="Unassembled WGS sequence"/>
</dbReference>
<evidence type="ECO:0000313" key="4">
    <source>
        <dbReference type="Proteomes" id="UP000663828"/>
    </source>
</evidence>
<gene>
    <name evidence="3" type="ORF">EDS130_LOCUS45664</name>
    <name evidence="2" type="ORF">XAT740_LOCUS38032</name>
</gene>
<feature type="compositionally biased region" description="Polar residues" evidence="1">
    <location>
        <begin position="170"/>
        <end position="188"/>
    </location>
</feature>
<organism evidence="2 4">
    <name type="scientific">Adineta ricciae</name>
    <name type="common">Rotifer</name>
    <dbReference type="NCBI Taxonomy" id="249248"/>
    <lineage>
        <taxon>Eukaryota</taxon>
        <taxon>Metazoa</taxon>
        <taxon>Spiralia</taxon>
        <taxon>Gnathifera</taxon>
        <taxon>Rotifera</taxon>
        <taxon>Eurotatoria</taxon>
        <taxon>Bdelloidea</taxon>
        <taxon>Adinetida</taxon>
        <taxon>Adinetidae</taxon>
        <taxon>Adineta</taxon>
    </lineage>
</organism>
<feature type="region of interest" description="Disordered" evidence="1">
    <location>
        <begin position="165"/>
        <end position="192"/>
    </location>
</feature>
<proteinExistence type="predicted"/>
<name>A0A815R5B0_ADIRI</name>
<dbReference type="Proteomes" id="UP000663852">
    <property type="component" value="Unassembled WGS sequence"/>
</dbReference>
<evidence type="ECO:0000313" key="2">
    <source>
        <dbReference type="EMBL" id="CAF1471929.1"/>
    </source>
</evidence>